<feature type="coiled-coil region" evidence="1">
    <location>
        <begin position="163"/>
        <end position="190"/>
    </location>
</feature>
<name>A0A833JHH1_9BACT</name>
<evidence type="ECO:0000313" key="2">
    <source>
        <dbReference type="EMBL" id="KAB8033508.1"/>
    </source>
</evidence>
<reference evidence="2 3" key="1">
    <citation type="submission" date="2019-10" db="EMBL/GenBank/DDBJ databases">
        <title>New genus of Silvanigrellaceae.</title>
        <authorList>
            <person name="Pitt A."/>
            <person name="Hahn M.W."/>
        </authorList>
    </citation>
    <scope>NUCLEOTIDE SEQUENCE [LARGE SCALE GENOMIC DNA]</scope>
    <source>
        <strain evidence="2 3">33A1-SZDP</strain>
    </source>
</reference>
<gene>
    <name evidence="2" type="ORF">GCL57_02045</name>
</gene>
<evidence type="ECO:0000256" key="1">
    <source>
        <dbReference type="SAM" id="Coils"/>
    </source>
</evidence>
<dbReference type="Proteomes" id="UP000442694">
    <property type="component" value="Unassembled WGS sequence"/>
</dbReference>
<evidence type="ECO:0008006" key="4">
    <source>
        <dbReference type="Google" id="ProtNLM"/>
    </source>
</evidence>
<dbReference type="RefSeq" id="WP_152211594.1">
    <property type="nucleotide sequence ID" value="NZ_WFLN01000004.1"/>
</dbReference>
<dbReference type="AlphaFoldDB" id="A0A833JHH1"/>
<keyword evidence="1" id="KW-0175">Coiled coil</keyword>
<evidence type="ECO:0000313" key="3">
    <source>
        <dbReference type="Proteomes" id="UP000442694"/>
    </source>
</evidence>
<accession>A0A833JHH1</accession>
<sequence>MSNTQLTEENIYNRNLISEEHNLQENSESFTIGSEEAAQILGVNRSRLSQLTSKGIFLFERRKIDTRNRLFYRLSDLLNHQRSQMHGNSYEYLETSTLDSKSTLKSEKIIEETQSSQVNIPPKKILLTLKNKNQKTTEFNHKATELFLQSEKRKEERSVVLNIELMKEKIFKQEEELNNLKALINKEETIFTQKIADNNSKLNKVLNTNFSIQSKINTIKNSNEELDLKLDELFNCFKKQKNWKIKKPKYRTPLAARR</sequence>
<organism evidence="2 3">
    <name type="scientific">Fluviispira multicolorata</name>
    <dbReference type="NCBI Taxonomy" id="2654512"/>
    <lineage>
        <taxon>Bacteria</taxon>
        <taxon>Pseudomonadati</taxon>
        <taxon>Bdellovibrionota</taxon>
        <taxon>Oligoflexia</taxon>
        <taxon>Silvanigrellales</taxon>
        <taxon>Silvanigrellaceae</taxon>
        <taxon>Fluviispira</taxon>
    </lineage>
</organism>
<dbReference type="EMBL" id="WFLN01000004">
    <property type="protein sequence ID" value="KAB8033508.1"/>
    <property type="molecule type" value="Genomic_DNA"/>
</dbReference>
<comment type="caution">
    <text evidence="2">The sequence shown here is derived from an EMBL/GenBank/DDBJ whole genome shotgun (WGS) entry which is preliminary data.</text>
</comment>
<proteinExistence type="predicted"/>
<keyword evidence="3" id="KW-1185">Reference proteome</keyword>
<protein>
    <recommendedName>
        <fullName evidence="4">Helix-turn-helix domain-containing protein</fullName>
    </recommendedName>
</protein>